<sequence length="243" mass="27264">MKLPLLAPPDGSLLWLEAHRVVAGSHRRPLSGAPTDDQLSQALAALPPGPTRWVVEDLWTPSILLRDLTELPKGAEAQEAFFRWRFMQALALETPHFVQALEVEPGIWLASGIPEELRERLLQLGLRLERNLHNLTPRWLHLYNLLAPSLELPGMLLSLSPAAAGQYSGTLVAWGRTLCLLRQWSEPLSPEAWLEERIAPSAAFLQRESRTPQQLHVWGANAWPESSLPTRILDDRSVFGEAR</sequence>
<dbReference type="Proteomes" id="UP000709959">
    <property type="component" value="Unassembled WGS sequence"/>
</dbReference>
<proteinExistence type="predicted"/>
<comment type="caution">
    <text evidence="1">The sequence shown here is derived from an EMBL/GenBank/DDBJ whole genome shotgun (WGS) entry which is preliminary data.</text>
</comment>
<dbReference type="EMBL" id="JADKCH010000007">
    <property type="protein sequence ID" value="MBK8572702.1"/>
    <property type="molecule type" value="Genomic_DNA"/>
</dbReference>
<gene>
    <name evidence="1" type="ORF">IPN91_08655</name>
</gene>
<organism evidence="1 2">
    <name type="scientific">Candidatus Geothrix odensensis</name>
    <dbReference type="NCBI Taxonomy" id="2954440"/>
    <lineage>
        <taxon>Bacteria</taxon>
        <taxon>Pseudomonadati</taxon>
        <taxon>Acidobacteriota</taxon>
        <taxon>Holophagae</taxon>
        <taxon>Holophagales</taxon>
        <taxon>Holophagaceae</taxon>
        <taxon>Geothrix</taxon>
    </lineage>
</organism>
<protein>
    <submittedName>
        <fullName evidence="1">Uncharacterized protein</fullName>
    </submittedName>
</protein>
<reference evidence="1 2" key="1">
    <citation type="submission" date="2020-10" db="EMBL/GenBank/DDBJ databases">
        <title>Connecting structure to function with the recovery of over 1000 high-quality activated sludge metagenome-assembled genomes encoding full-length rRNA genes using long-read sequencing.</title>
        <authorList>
            <person name="Singleton C.M."/>
            <person name="Petriglieri F."/>
            <person name="Kristensen J.M."/>
            <person name="Kirkegaard R.H."/>
            <person name="Michaelsen T.Y."/>
            <person name="Andersen M.H."/>
            <person name="Karst S.M."/>
            <person name="Dueholm M.S."/>
            <person name="Nielsen P.H."/>
            <person name="Albertsen M."/>
        </authorList>
    </citation>
    <scope>NUCLEOTIDE SEQUENCE [LARGE SCALE GENOMIC DNA]</scope>
    <source>
        <strain evidence="1">OdNE_18-Q3-R46-58_MAXAC.008</strain>
    </source>
</reference>
<evidence type="ECO:0000313" key="1">
    <source>
        <dbReference type="EMBL" id="MBK8572702.1"/>
    </source>
</evidence>
<accession>A0A936F411</accession>
<name>A0A936F411_9BACT</name>
<evidence type="ECO:0000313" key="2">
    <source>
        <dbReference type="Proteomes" id="UP000709959"/>
    </source>
</evidence>
<dbReference type="AlphaFoldDB" id="A0A936F411"/>